<proteinExistence type="inferred from homology"/>
<evidence type="ECO:0000313" key="3">
    <source>
        <dbReference type="EMBL" id="MBB3931657.1"/>
    </source>
</evidence>
<keyword evidence="3" id="KW-0012">Acyltransferase</keyword>
<dbReference type="Proteomes" id="UP000553963">
    <property type="component" value="Unassembled WGS sequence"/>
</dbReference>
<reference evidence="3 4" key="1">
    <citation type="submission" date="2020-08" db="EMBL/GenBank/DDBJ databases">
        <title>Genomic Encyclopedia of Type Strains, Phase IV (KMG-IV): sequencing the most valuable type-strain genomes for metagenomic binning, comparative biology and taxonomic classification.</title>
        <authorList>
            <person name="Goeker M."/>
        </authorList>
    </citation>
    <scope>NUCLEOTIDE SEQUENCE [LARGE SCALE GENOMIC DNA]</scope>
    <source>
        <strain evidence="3 4">DSM 25966</strain>
    </source>
</reference>
<gene>
    <name evidence="3" type="ORF">GGR25_002707</name>
</gene>
<dbReference type="Pfam" id="PF02817">
    <property type="entry name" value="E3_binding"/>
    <property type="match status" value="1"/>
</dbReference>
<comment type="similarity">
    <text evidence="1">Belongs to the 2-oxoacid dehydrogenase family.</text>
</comment>
<keyword evidence="3" id="KW-0808">Transferase</keyword>
<keyword evidence="3" id="KW-0670">Pyruvate</keyword>
<evidence type="ECO:0000259" key="2">
    <source>
        <dbReference type="PROSITE" id="PS51826"/>
    </source>
</evidence>
<dbReference type="AlphaFoldDB" id="A0A840ARK3"/>
<dbReference type="GO" id="GO:0004742">
    <property type="term" value="F:dihydrolipoyllysine-residue acetyltransferase activity"/>
    <property type="evidence" value="ECO:0007669"/>
    <property type="project" value="UniProtKB-EC"/>
</dbReference>
<dbReference type="InterPro" id="IPR004167">
    <property type="entry name" value="PSBD"/>
</dbReference>
<sequence>MSAAASRRAASPYARRLARERGIALAELAGTGPRGRIVAADIPLQLVAAPEPAAAVPAPAPVATAPSAPAPVAVAARAFGAFATNLALGPLRELIAAAGVDVPLHAFLARAAAQATGRYAEAIRLVAADGRSVAVAGPARLAPSEIACRFEAGEGASAERPLVLTHLAVSGIRPVAGSLAPDCDLRILVVAAPGTETGEALLVHDSDAVSEAEAATMLAAFRDALENPLRLLV</sequence>
<dbReference type="InterPro" id="IPR036625">
    <property type="entry name" value="E3-bd_dom_sf"/>
</dbReference>
<evidence type="ECO:0000313" key="4">
    <source>
        <dbReference type="Proteomes" id="UP000553963"/>
    </source>
</evidence>
<keyword evidence="4" id="KW-1185">Reference proteome</keyword>
<accession>A0A840ARK3</accession>
<feature type="domain" description="Peripheral subunit-binding (PSBD)" evidence="2">
    <location>
        <begin position="9"/>
        <end position="46"/>
    </location>
</feature>
<protein>
    <submittedName>
        <fullName evidence="3">Pyruvate dehydrogenase E2 component (Dihydrolipoamide acetyltransferase)</fullName>
        <ecNumber evidence="3">2.3.1.12</ecNumber>
    </submittedName>
</protein>
<comment type="caution">
    <text evidence="3">The sequence shown here is derived from an EMBL/GenBank/DDBJ whole genome shotgun (WGS) entry which is preliminary data.</text>
</comment>
<dbReference type="PROSITE" id="PS51826">
    <property type="entry name" value="PSBD"/>
    <property type="match status" value="1"/>
</dbReference>
<name>A0A840ARK3_9HYPH</name>
<dbReference type="RefSeq" id="WP_183399275.1">
    <property type="nucleotide sequence ID" value="NZ_JACIDS010000003.1"/>
</dbReference>
<organism evidence="3 4">
    <name type="scientific">Kaistia hirudinis</name>
    <dbReference type="NCBI Taxonomy" id="1293440"/>
    <lineage>
        <taxon>Bacteria</taxon>
        <taxon>Pseudomonadati</taxon>
        <taxon>Pseudomonadota</taxon>
        <taxon>Alphaproteobacteria</taxon>
        <taxon>Hyphomicrobiales</taxon>
        <taxon>Kaistiaceae</taxon>
        <taxon>Kaistia</taxon>
    </lineage>
</organism>
<dbReference type="Gene3D" id="4.10.320.10">
    <property type="entry name" value="E3-binding domain"/>
    <property type="match status" value="1"/>
</dbReference>
<dbReference type="EC" id="2.3.1.12" evidence="3"/>
<dbReference type="EMBL" id="JACIDS010000003">
    <property type="protein sequence ID" value="MBB3931657.1"/>
    <property type="molecule type" value="Genomic_DNA"/>
</dbReference>
<evidence type="ECO:0000256" key="1">
    <source>
        <dbReference type="ARBA" id="ARBA00007317"/>
    </source>
</evidence>
<dbReference type="SUPFAM" id="SSF47005">
    <property type="entry name" value="Peripheral subunit-binding domain of 2-oxo acid dehydrogenase complex"/>
    <property type="match status" value="1"/>
</dbReference>